<reference evidence="1 2" key="1">
    <citation type="submission" date="2014-04" db="EMBL/GenBank/DDBJ databases">
        <authorList>
            <consortium name="DOE Joint Genome Institute"/>
            <person name="Kuo A."/>
            <person name="Zuccaro A."/>
            <person name="Kohler A."/>
            <person name="Nagy L.G."/>
            <person name="Floudas D."/>
            <person name="Copeland A."/>
            <person name="Barry K.W."/>
            <person name="Cichocki N."/>
            <person name="Veneault-Fourrey C."/>
            <person name="LaButti K."/>
            <person name="Lindquist E.A."/>
            <person name="Lipzen A."/>
            <person name="Lundell T."/>
            <person name="Morin E."/>
            <person name="Murat C."/>
            <person name="Sun H."/>
            <person name="Tunlid A."/>
            <person name="Henrissat B."/>
            <person name="Grigoriev I.V."/>
            <person name="Hibbett D.S."/>
            <person name="Martin F."/>
            <person name="Nordberg H.P."/>
            <person name="Cantor M.N."/>
            <person name="Hua S.X."/>
        </authorList>
    </citation>
    <scope>NUCLEOTIDE SEQUENCE [LARGE SCALE GENOMIC DNA]</scope>
    <source>
        <strain evidence="1 2">MAFF 305830</strain>
    </source>
</reference>
<evidence type="ECO:0000313" key="1">
    <source>
        <dbReference type="EMBL" id="KIM30065.1"/>
    </source>
</evidence>
<dbReference type="Proteomes" id="UP000054097">
    <property type="component" value="Unassembled WGS sequence"/>
</dbReference>
<evidence type="ECO:0000313" key="2">
    <source>
        <dbReference type="Proteomes" id="UP000054097"/>
    </source>
</evidence>
<gene>
    <name evidence="1" type="ORF">M408DRAFT_328471</name>
</gene>
<proteinExistence type="predicted"/>
<dbReference type="EMBL" id="KN824286">
    <property type="protein sequence ID" value="KIM30065.1"/>
    <property type="molecule type" value="Genomic_DNA"/>
</dbReference>
<reference evidence="2" key="2">
    <citation type="submission" date="2015-01" db="EMBL/GenBank/DDBJ databases">
        <title>Evolutionary Origins and Diversification of the Mycorrhizal Mutualists.</title>
        <authorList>
            <consortium name="DOE Joint Genome Institute"/>
            <consortium name="Mycorrhizal Genomics Consortium"/>
            <person name="Kohler A."/>
            <person name="Kuo A."/>
            <person name="Nagy L.G."/>
            <person name="Floudas D."/>
            <person name="Copeland A."/>
            <person name="Barry K.W."/>
            <person name="Cichocki N."/>
            <person name="Veneault-Fourrey C."/>
            <person name="LaButti K."/>
            <person name="Lindquist E.A."/>
            <person name="Lipzen A."/>
            <person name="Lundell T."/>
            <person name="Morin E."/>
            <person name="Murat C."/>
            <person name="Riley R."/>
            <person name="Ohm R."/>
            <person name="Sun H."/>
            <person name="Tunlid A."/>
            <person name="Henrissat B."/>
            <person name="Grigoriev I.V."/>
            <person name="Hibbett D.S."/>
            <person name="Martin F."/>
        </authorList>
    </citation>
    <scope>NUCLEOTIDE SEQUENCE [LARGE SCALE GENOMIC DNA]</scope>
    <source>
        <strain evidence="2">MAFF 305830</strain>
    </source>
</reference>
<dbReference type="AlphaFoldDB" id="A0A0C3AZX7"/>
<sequence>MLSQLMQKKRFSYFQWLPSQRVDNTGRVWHLARCSLYGQLLNIPESWRTTAADAREATAFYALPIVSAAIQQIELQIWTASSSYSHH</sequence>
<name>A0A0C3AZX7_SERVB</name>
<accession>A0A0C3AZX7</accession>
<organism evidence="1 2">
    <name type="scientific">Serendipita vermifera MAFF 305830</name>
    <dbReference type="NCBI Taxonomy" id="933852"/>
    <lineage>
        <taxon>Eukaryota</taxon>
        <taxon>Fungi</taxon>
        <taxon>Dikarya</taxon>
        <taxon>Basidiomycota</taxon>
        <taxon>Agaricomycotina</taxon>
        <taxon>Agaricomycetes</taxon>
        <taxon>Sebacinales</taxon>
        <taxon>Serendipitaceae</taxon>
        <taxon>Serendipita</taxon>
    </lineage>
</organism>
<protein>
    <submittedName>
        <fullName evidence="1">Uncharacterized protein</fullName>
    </submittedName>
</protein>
<keyword evidence="2" id="KW-1185">Reference proteome</keyword>
<dbReference type="HOGENOM" id="CLU_2484720_0_0_1"/>